<feature type="domain" description="Carbohydrate kinase PfkB" evidence="7">
    <location>
        <begin position="6"/>
        <end position="295"/>
    </location>
</feature>
<proteinExistence type="inferred from homology"/>
<sequence>MKLWTVGDAVIDLLPQPDRQYKACAGGAPLNVAVGAARLGCDCGFIGRVGDDPFGHFLQQTLYSEGVETQYIQFDEQYHTSTVLVALGNDGDRSFTFLVNPSADQFLSSKNLPDFGDDILHFCSLALVAKQSRETLVKAISLLKQRGGILSFDVNLREKMWGNPQEMLATVTEFAHQSDILKLSEEELYWITGTTHYEKALERVKRFPSSLKIVTRGIQGAIALWQDLVIHVDSYKVNSLDTTGAGDAFIAGLLANISFGNGLQDFEQLKLALTQASACGALATTQKGALSALPDAEGVRSFIGSEHRLTFKVNSINPHE</sequence>
<dbReference type="SUPFAM" id="SSF53613">
    <property type="entry name" value="Ribokinase-like"/>
    <property type="match status" value="1"/>
</dbReference>
<reference evidence="8" key="1">
    <citation type="submission" date="2019-05" db="EMBL/GenBank/DDBJ databases">
        <authorList>
            <consortium name="Pathogen Informatics"/>
        </authorList>
    </citation>
    <scope>NUCLEOTIDE SEQUENCE [LARGE SCALE GENOMIC DNA]</scope>
    <source>
        <strain evidence="8">NCTC12965</strain>
    </source>
</reference>
<comment type="similarity">
    <text evidence="1 6">Belongs to the carbohydrate kinase PfkB family.</text>
</comment>
<dbReference type="InterPro" id="IPR002173">
    <property type="entry name" value="Carboh/pur_kinase_PfkB_CS"/>
</dbReference>
<dbReference type="PANTHER" id="PTHR43085">
    <property type="entry name" value="HEXOKINASE FAMILY MEMBER"/>
    <property type="match status" value="1"/>
</dbReference>
<evidence type="ECO:0000256" key="3">
    <source>
        <dbReference type="ARBA" id="ARBA00022741"/>
    </source>
</evidence>
<name>A0A0F7HDJ4_SERFO</name>
<dbReference type="GO" id="GO:0005524">
    <property type="term" value="F:ATP binding"/>
    <property type="evidence" value="ECO:0007669"/>
    <property type="project" value="UniProtKB-KW"/>
</dbReference>
<dbReference type="NCBIfam" id="NF006957">
    <property type="entry name" value="PRK09434.1"/>
    <property type="match status" value="1"/>
</dbReference>
<dbReference type="EC" id="2.7.1.92" evidence="8"/>
<dbReference type="GO" id="GO:0008865">
    <property type="term" value="F:fructokinase activity"/>
    <property type="evidence" value="ECO:0007669"/>
    <property type="project" value="UniProtKB-ARBA"/>
</dbReference>
<dbReference type="InterPro" id="IPR002139">
    <property type="entry name" value="Ribo/fructo_kinase"/>
</dbReference>
<dbReference type="InterPro" id="IPR050306">
    <property type="entry name" value="PfkB_Carbo_kinase"/>
</dbReference>
<accession>A0A0F7HDJ4</accession>
<dbReference type="STRING" id="47917.AV650_12190"/>
<dbReference type="GO" id="GO:0047590">
    <property type="term" value="F:5-dehydro-2-deoxygluconokinase activity"/>
    <property type="evidence" value="ECO:0007669"/>
    <property type="project" value="UniProtKB-EC"/>
</dbReference>
<dbReference type="PRINTS" id="PR00990">
    <property type="entry name" value="RIBOKINASE"/>
</dbReference>
<evidence type="ECO:0000256" key="2">
    <source>
        <dbReference type="ARBA" id="ARBA00022679"/>
    </source>
</evidence>
<dbReference type="Pfam" id="PF00294">
    <property type="entry name" value="PfkB"/>
    <property type="match status" value="1"/>
</dbReference>
<evidence type="ECO:0000256" key="5">
    <source>
        <dbReference type="ARBA" id="ARBA00022840"/>
    </source>
</evidence>
<keyword evidence="4 6" id="KW-0418">Kinase</keyword>
<dbReference type="PROSITE" id="PS00584">
    <property type="entry name" value="PFKB_KINASES_2"/>
    <property type="match status" value="1"/>
</dbReference>
<dbReference type="InterPro" id="IPR011611">
    <property type="entry name" value="PfkB_dom"/>
</dbReference>
<gene>
    <name evidence="8" type="primary">iolC_1</name>
    <name evidence="8" type="ORF">NCTC12965_00364</name>
</gene>
<dbReference type="InterPro" id="IPR029056">
    <property type="entry name" value="Ribokinase-like"/>
</dbReference>
<dbReference type="GeneID" id="30321821"/>
<dbReference type="RefSeq" id="WP_024484563.1">
    <property type="nucleotide sequence ID" value="NZ_CAMKUH010000010.1"/>
</dbReference>
<dbReference type="EMBL" id="CABEEZ010000014">
    <property type="protein sequence ID" value="VTR17133.1"/>
    <property type="molecule type" value="Genomic_DNA"/>
</dbReference>
<dbReference type="PANTHER" id="PTHR43085:SF1">
    <property type="entry name" value="PSEUDOURIDINE KINASE-RELATED"/>
    <property type="match status" value="1"/>
</dbReference>
<evidence type="ECO:0000256" key="1">
    <source>
        <dbReference type="ARBA" id="ARBA00010688"/>
    </source>
</evidence>
<evidence type="ECO:0000256" key="4">
    <source>
        <dbReference type="ARBA" id="ARBA00022777"/>
    </source>
</evidence>
<keyword evidence="3" id="KW-0547">Nucleotide-binding</keyword>
<evidence type="ECO:0000259" key="7">
    <source>
        <dbReference type="Pfam" id="PF00294"/>
    </source>
</evidence>
<dbReference type="GO" id="GO:0006000">
    <property type="term" value="P:fructose metabolic process"/>
    <property type="evidence" value="ECO:0007669"/>
    <property type="project" value="UniProtKB-ARBA"/>
</dbReference>
<dbReference type="AlphaFoldDB" id="A0A0F7HDJ4"/>
<dbReference type="Gene3D" id="3.40.1190.20">
    <property type="match status" value="1"/>
</dbReference>
<keyword evidence="5" id="KW-0067">ATP-binding</keyword>
<organism evidence="8">
    <name type="scientific">Serratia fonticola</name>
    <dbReference type="NCBI Taxonomy" id="47917"/>
    <lineage>
        <taxon>Bacteria</taxon>
        <taxon>Pseudomonadati</taxon>
        <taxon>Pseudomonadota</taxon>
        <taxon>Gammaproteobacteria</taxon>
        <taxon>Enterobacterales</taxon>
        <taxon>Yersiniaceae</taxon>
        <taxon>Serratia</taxon>
    </lineage>
</organism>
<keyword evidence="2 6" id="KW-0808">Transferase</keyword>
<evidence type="ECO:0000313" key="8">
    <source>
        <dbReference type="EMBL" id="VTR17133.1"/>
    </source>
</evidence>
<dbReference type="KEGG" id="sfw:WN53_16730"/>
<dbReference type="CDD" id="cd01167">
    <property type="entry name" value="bac_FRK"/>
    <property type="match status" value="1"/>
</dbReference>
<evidence type="ECO:0000256" key="6">
    <source>
        <dbReference type="RuleBase" id="RU003704"/>
    </source>
</evidence>
<protein>
    <submittedName>
        <fullName evidence="8">5-dehydro-2-deoxygluconokinase</fullName>
        <ecNumber evidence="8">2.7.1.92</ecNumber>
    </submittedName>
</protein>